<evidence type="ECO:0000256" key="9">
    <source>
        <dbReference type="PIRSR" id="PIRSR601233-1"/>
    </source>
</evidence>
<dbReference type="AlphaFoldDB" id="A0AAX3N3A1"/>
<feature type="binding site" evidence="11">
    <location>
        <position position="286"/>
    </location>
    <ligand>
        <name>Mn(2+)</name>
        <dbReference type="ChEBI" id="CHEBI:29035"/>
        <label>2</label>
    </ligand>
</feature>
<reference evidence="12" key="1">
    <citation type="submission" date="2023-02" db="EMBL/GenBank/DDBJ databases">
        <title>Pathogen: clinical or host-associated sample.</title>
        <authorList>
            <person name="Hergert J."/>
            <person name="Casey R."/>
            <person name="Wagner J."/>
            <person name="Young E.L."/>
            <person name="Oakeson K.F."/>
        </authorList>
    </citation>
    <scope>NUCLEOTIDE SEQUENCE</scope>
    <source>
        <strain evidence="12">2022CK-00830</strain>
    </source>
</reference>
<evidence type="ECO:0000256" key="6">
    <source>
        <dbReference type="ARBA" id="ARBA00023134"/>
    </source>
</evidence>
<feature type="binding site" evidence="11">
    <location>
        <position position="72"/>
    </location>
    <ligand>
        <name>Mn(2+)</name>
        <dbReference type="ChEBI" id="CHEBI:29035"/>
        <label>1</label>
    </ligand>
</feature>
<keyword evidence="4 10" id="KW-0547">Nucleotide-binding</keyword>
<feature type="binding site" evidence="10">
    <location>
        <begin position="286"/>
        <end position="287"/>
    </location>
    <ligand>
        <name>GMP</name>
        <dbReference type="ChEBI" id="CHEBI:58115"/>
    </ligand>
</feature>
<dbReference type="GO" id="GO:0003909">
    <property type="term" value="F:DNA ligase activity"/>
    <property type="evidence" value="ECO:0007669"/>
    <property type="project" value="TreeGrafter"/>
</dbReference>
<evidence type="ECO:0000256" key="2">
    <source>
        <dbReference type="ARBA" id="ARBA00022598"/>
    </source>
</evidence>
<accession>A0AAX3N3A1</accession>
<gene>
    <name evidence="12" type="ORF">PUW23_07475</name>
</gene>
<keyword evidence="6 10" id="KW-0342">GTP-binding</keyword>
<sequence length="410" mass="45499">MIEAIGKYNTAKIFTDTIDETAYAQVLELCNQKAFEGVQIRIMPDTHAGKGCVIGYTAELGGRVVPNLIGVDIGCGMEVTSLGPIDINFEKLDHFIRHQVPHGHSIHQKIAHPIHKPVLEQKIENIANKTGTVYEKHLRSVGSLGGGNHFIEINEDSAGNKILVIHSGSRNLGLQVAKYHQKKAELYCTDRMKDLTLQQNEEIGLLKKSGNLDAIPAVIEKYKALMEVYQVPKPLMYLEGAGADEYLADMYAAQEFALLNRQGMSKAIAEFLNLDYRQLEKFTTIHNYINPEDKIIRKGAISAKAGEKVIIPINMRDGSIIAIGKGNPDWNHSAPHGAGRLMSRSRAKDILHMNDFKDTMRGVWTSSVSTATLDEAPMAYKPIEEILENTVDALEIVEIIKPLYNFKASN</sequence>
<feature type="binding site" evidence="10">
    <location>
        <position position="319"/>
    </location>
    <ligand>
        <name>GMP</name>
        <dbReference type="ChEBI" id="CHEBI:58115"/>
    </ligand>
</feature>
<feature type="active site" description="GMP-histidine intermediate" evidence="9">
    <location>
        <position position="336"/>
    </location>
</feature>
<dbReference type="PANTHER" id="PTHR43749:SF2">
    <property type="entry name" value="RNA-SPLICING LIGASE RTCB"/>
    <property type="match status" value="1"/>
</dbReference>
<evidence type="ECO:0000256" key="4">
    <source>
        <dbReference type="ARBA" id="ARBA00022741"/>
    </source>
</evidence>
<evidence type="ECO:0000256" key="5">
    <source>
        <dbReference type="ARBA" id="ARBA00022800"/>
    </source>
</evidence>
<evidence type="ECO:0000313" key="12">
    <source>
        <dbReference type="EMBL" id="WDH84047.1"/>
    </source>
</evidence>
<evidence type="ECO:0000256" key="3">
    <source>
        <dbReference type="ARBA" id="ARBA00022723"/>
    </source>
</evidence>
<dbReference type="EMBL" id="CP118101">
    <property type="protein sequence ID" value="WDH84047.1"/>
    <property type="molecule type" value="Genomic_DNA"/>
</dbReference>
<keyword evidence="3 11" id="KW-0479">Metal-binding</keyword>
<dbReference type="SUPFAM" id="SSF103365">
    <property type="entry name" value="Hypothetical protein PH1602"/>
    <property type="match status" value="1"/>
</dbReference>
<keyword evidence="5" id="KW-0692">RNA repair</keyword>
<dbReference type="GO" id="GO:0006396">
    <property type="term" value="P:RNA processing"/>
    <property type="evidence" value="ECO:0007669"/>
    <property type="project" value="InterPro"/>
</dbReference>
<keyword evidence="7 11" id="KW-0464">Manganese</keyword>
<dbReference type="GO" id="GO:0030145">
    <property type="term" value="F:manganese ion binding"/>
    <property type="evidence" value="ECO:0007669"/>
    <property type="project" value="TreeGrafter"/>
</dbReference>
<evidence type="ECO:0000256" key="8">
    <source>
        <dbReference type="ARBA" id="ARBA00047746"/>
    </source>
</evidence>
<proteinExistence type="predicted"/>
<dbReference type="InterPro" id="IPR001233">
    <property type="entry name" value="RtcB"/>
</dbReference>
<evidence type="ECO:0000256" key="10">
    <source>
        <dbReference type="PIRSR" id="PIRSR601233-2"/>
    </source>
</evidence>
<dbReference type="PANTHER" id="PTHR43749">
    <property type="entry name" value="RNA-SPLICING LIGASE RTCB"/>
    <property type="match status" value="1"/>
</dbReference>
<name>A0AAX3N3A1_9BACL</name>
<dbReference type="InterPro" id="IPR036025">
    <property type="entry name" value="RtcB-like_sf"/>
</dbReference>
<comment type="catalytic activity">
    <reaction evidence="8">
        <text>a 3'-end 3'-phospho-ribonucleotide-RNA + a 5'-end dephospho-ribonucleoside-RNA + GTP = a ribonucleotidyl-ribonucleotide-RNA + GMP + diphosphate</text>
        <dbReference type="Rhea" id="RHEA:68076"/>
        <dbReference type="Rhea" id="RHEA-COMP:10463"/>
        <dbReference type="Rhea" id="RHEA-COMP:13936"/>
        <dbReference type="Rhea" id="RHEA-COMP:17355"/>
        <dbReference type="ChEBI" id="CHEBI:33019"/>
        <dbReference type="ChEBI" id="CHEBI:37565"/>
        <dbReference type="ChEBI" id="CHEBI:58115"/>
        <dbReference type="ChEBI" id="CHEBI:83062"/>
        <dbReference type="ChEBI" id="CHEBI:138284"/>
        <dbReference type="ChEBI" id="CHEBI:173118"/>
        <dbReference type="EC" id="6.5.1.8"/>
    </reaction>
</comment>
<dbReference type="GO" id="GO:0005525">
    <property type="term" value="F:GTP binding"/>
    <property type="evidence" value="ECO:0007669"/>
    <property type="project" value="UniProtKB-KW"/>
</dbReference>
<dbReference type="Proteomes" id="UP001220962">
    <property type="component" value="Chromosome"/>
</dbReference>
<dbReference type="RefSeq" id="WP_047910112.1">
    <property type="nucleotide sequence ID" value="NZ_CP118101.1"/>
</dbReference>
<keyword evidence="2 12" id="KW-0436">Ligase</keyword>
<evidence type="ECO:0000313" key="13">
    <source>
        <dbReference type="Proteomes" id="UP001220962"/>
    </source>
</evidence>
<dbReference type="InterPro" id="IPR052915">
    <property type="entry name" value="RtcB-like"/>
</dbReference>
<dbReference type="GO" id="GO:0042245">
    <property type="term" value="P:RNA repair"/>
    <property type="evidence" value="ECO:0007669"/>
    <property type="project" value="UniProtKB-KW"/>
</dbReference>
<organism evidence="12 13">
    <name type="scientific">Paenibacillus urinalis</name>
    <dbReference type="NCBI Taxonomy" id="521520"/>
    <lineage>
        <taxon>Bacteria</taxon>
        <taxon>Bacillati</taxon>
        <taxon>Bacillota</taxon>
        <taxon>Bacilli</taxon>
        <taxon>Bacillales</taxon>
        <taxon>Paenibacillaceae</taxon>
        <taxon>Paenibacillus</taxon>
    </lineage>
</organism>
<feature type="binding site" evidence="10">
    <location>
        <begin position="312"/>
        <end position="315"/>
    </location>
    <ligand>
        <name>GMP</name>
        <dbReference type="ChEBI" id="CHEBI:58115"/>
    </ligand>
</feature>
<evidence type="ECO:0000256" key="7">
    <source>
        <dbReference type="ARBA" id="ARBA00023211"/>
    </source>
</evidence>
<dbReference type="GO" id="GO:0006281">
    <property type="term" value="P:DNA repair"/>
    <property type="evidence" value="ECO:0007669"/>
    <property type="project" value="TreeGrafter"/>
</dbReference>
<protein>
    <recommendedName>
        <fullName evidence="1">3'-phosphate/5'-hydroxy nucleic acid ligase</fullName>
        <ecNumber evidence="1">6.5.1.8</ecNumber>
    </recommendedName>
</protein>
<dbReference type="EC" id="6.5.1.8" evidence="1"/>
<evidence type="ECO:0000256" key="11">
    <source>
        <dbReference type="PIRSR" id="PIRSR601233-3"/>
    </source>
</evidence>
<dbReference type="Gene3D" id="3.90.1860.10">
    <property type="entry name" value="tRNA-splicing ligase RtcB"/>
    <property type="match status" value="1"/>
</dbReference>
<dbReference type="GO" id="GO:0170057">
    <property type="term" value="F:RNA ligase (GTP) activity"/>
    <property type="evidence" value="ECO:0007669"/>
    <property type="project" value="UniProtKB-EC"/>
</dbReference>
<comment type="cofactor">
    <cofactor evidence="11">
        <name>Mn(2+)</name>
        <dbReference type="ChEBI" id="CHEBI:29035"/>
    </cofactor>
    <text evidence="11">Binds 2 manganese ions per subunit.</text>
</comment>
<evidence type="ECO:0000256" key="1">
    <source>
        <dbReference type="ARBA" id="ARBA00012726"/>
    </source>
</evidence>
<feature type="binding site" evidence="10">
    <location>
        <begin position="336"/>
        <end position="339"/>
    </location>
    <ligand>
        <name>GMP</name>
        <dbReference type="ChEBI" id="CHEBI:58115"/>
    </ligand>
</feature>
<dbReference type="Pfam" id="PF01139">
    <property type="entry name" value="RtcB"/>
    <property type="match status" value="1"/>
</dbReference>